<keyword evidence="4" id="KW-1185">Reference proteome</keyword>
<dbReference type="InParanoid" id="A0A409X9E7"/>
<evidence type="ECO:0000313" key="4">
    <source>
        <dbReference type="Proteomes" id="UP000283269"/>
    </source>
</evidence>
<dbReference type="Proteomes" id="UP000283269">
    <property type="component" value="Unassembled WGS sequence"/>
</dbReference>
<feature type="compositionally biased region" description="Polar residues" evidence="1">
    <location>
        <begin position="205"/>
        <end position="221"/>
    </location>
</feature>
<gene>
    <name evidence="3" type="ORF">CVT25_008114</name>
</gene>
<name>A0A409X9E7_PSICY</name>
<evidence type="ECO:0000313" key="3">
    <source>
        <dbReference type="EMBL" id="PPQ87418.1"/>
    </source>
</evidence>
<organism evidence="3 4">
    <name type="scientific">Psilocybe cyanescens</name>
    <dbReference type="NCBI Taxonomy" id="93625"/>
    <lineage>
        <taxon>Eukaryota</taxon>
        <taxon>Fungi</taxon>
        <taxon>Dikarya</taxon>
        <taxon>Basidiomycota</taxon>
        <taxon>Agaricomycotina</taxon>
        <taxon>Agaricomycetes</taxon>
        <taxon>Agaricomycetidae</taxon>
        <taxon>Agaricales</taxon>
        <taxon>Agaricineae</taxon>
        <taxon>Strophariaceae</taxon>
        <taxon>Psilocybe</taxon>
    </lineage>
</organism>
<comment type="caution">
    <text evidence="3">The sequence shown here is derived from an EMBL/GenBank/DDBJ whole genome shotgun (WGS) entry which is preliminary data.</text>
</comment>
<feature type="transmembrane region" description="Helical" evidence="2">
    <location>
        <begin position="57"/>
        <end position="82"/>
    </location>
</feature>
<feature type="compositionally biased region" description="Low complexity" evidence="1">
    <location>
        <begin position="178"/>
        <end position="193"/>
    </location>
</feature>
<accession>A0A409X9E7</accession>
<protein>
    <submittedName>
        <fullName evidence="3">Uncharacterized protein</fullName>
    </submittedName>
</protein>
<dbReference type="EMBL" id="NHYD01002283">
    <property type="protein sequence ID" value="PPQ87418.1"/>
    <property type="molecule type" value="Genomic_DNA"/>
</dbReference>
<keyword evidence="2" id="KW-0472">Membrane</keyword>
<feature type="region of interest" description="Disordered" evidence="1">
    <location>
        <begin position="178"/>
        <end position="246"/>
    </location>
</feature>
<reference evidence="3 4" key="1">
    <citation type="journal article" date="2018" name="Evol. Lett.">
        <title>Horizontal gene cluster transfer increased hallucinogenic mushroom diversity.</title>
        <authorList>
            <person name="Reynolds H.T."/>
            <person name="Vijayakumar V."/>
            <person name="Gluck-Thaler E."/>
            <person name="Korotkin H.B."/>
            <person name="Matheny P.B."/>
            <person name="Slot J.C."/>
        </authorList>
    </citation>
    <scope>NUCLEOTIDE SEQUENCE [LARGE SCALE GENOMIC DNA]</scope>
    <source>
        <strain evidence="3 4">2631</strain>
    </source>
</reference>
<keyword evidence="2" id="KW-0812">Transmembrane</keyword>
<keyword evidence="2" id="KW-1133">Transmembrane helix</keyword>
<sequence length="302" mass="31902">MNTANRLRLSSTRPISAMATSGYDFLLCPKAIVAVLSAANSSRSRFVIPTARLWELLLFKSLAFALFLAFAAAAALAVVQLVRAPPSLPLFHQHQYHDFQEPNQNRPYQASFPRLILAGYGSAAPKSARPQSSFAIGACFAADAVCVAFNIEEDQPQYQWQASPAPAHPSITPSPCCCSSFPPRTTPQATPSPSSSPSPPLISAVAQTPSQGGPRASLNTSPPALPPAAEPLRVAPAPTPRPSDDEDYGVIVREGGFDGLPPIPYPVPIRLPLPLAASYHSVAVPDPDNIADKAGLLPVFAP</sequence>
<evidence type="ECO:0000256" key="1">
    <source>
        <dbReference type="SAM" id="MobiDB-lite"/>
    </source>
</evidence>
<dbReference type="AlphaFoldDB" id="A0A409X9E7"/>
<evidence type="ECO:0000256" key="2">
    <source>
        <dbReference type="SAM" id="Phobius"/>
    </source>
</evidence>
<proteinExistence type="predicted"/>